<evidence type="ECO:0000313" key="2">
    <source>
        <dbReference type="Proteomes" id="UP000199236"/>
    </source>
</evidence>
<organism evidence="1 2">
    <name type="scientific">Cohaesibacter marisflavi</name>
    <dbReference type="NCBI Taxonomy" id="655353"/>
    <lineage>
        <taxon>Bacteria</taxon>
        <taxon>Pseudomonadati</taxon>
        <taxon>Pseudomonadota</taxon>
        <taxon>Alphaproteobacteria</taxon>
        <taxon>Hyphomicrobiales</taxon>
        <taxon>Cohaesibacteraceae</taxon>
    </lineage>
</organism>
<gene>
    <name evidence="1" type="ORF">SAMN04488056_1035</name>
</gene>
<accession>A0A1I5E2Z5</accession>
<evidence type="ECO:0000313" key="1">
    <source>
        <dbReference type="EMBL" id="SFO05909.1"/>
    </source>
</evidence>
<keyword evidence="2" id="KW-1185">Reference proteome</keyword>
<dbReference type="RefSeq" id="WP_090070468.1">
    <property type="nucleotide sequence ID" value="NZ_FOVR01000003.1"/>
</dbReference>
<dbReference type="STRING" id="655353.SAMN04488056_1035"/>
<dbReference type="AlphaFoldDB" id="A0A1I5E2Z5"/>
<reference evidence="1 2" key="1">
    <citation type="submission" date="2016-10" db="EMBL/GenBank/DDBJ databases">
        <authorList>
            <person name="de Groot N.N."/>
        </authorList>
    </citation>
    <scope>NUCLEOTIDE SEQUENCE [LARGE SCALE GENOMIC DNA]</scope>
    <source>
        <strain evidence="1 2">CGMCC 1.9157</strain>
    </source>
</reference>
<dbReference type="EMBL" id="FOVR01000003">
    <property type="protein sequence ID" value="SFO05909.1"/>
    <property type="molecule type" value="Genomic_DNA"/>
</dbReference>
<protein>
    <submittedName>
        <fullName evidence="1">Uncharacterized protein</fullName>
    </submittedName>
</protein>
<proteinExistence type="predicted"/>
<sequence length="591" mass="65795">MTVKFPQVTMSQGEISPYLHSRSDLEQFRKGLEICRNYLLMRHGGIYKRSGTRFIDLARNQNAPCRLVPFVFSMKQHYMLEFGTDFIRFYSEKAQLQATDGSGAYEIANSFTQDQLSAFDYTQSSDVLTLVHGAHKPAELKRNGDVDWSLAAITFDSQIDGWGEDSWPQHVCYFNERITFANWTSDPQGIAYSKSGAFKILKYTGDAGDLSADDAMYLSILAGQVNEINWIAEGEEMLIGTATSARIVGPSDSSEVFGPTNSRQKRQATYGSRAVRPVQVGDALLYVGFYGRNLHEYIYDSSAYKFIAPDLTVVNEHFFRSGIAEQAFQQLPDSIDWIRMENGSFVALTYERDQQIVGAVGVELGGGGKVEAVATKPGKTGDEVWLQVVRTLNGQEVRTIEILDPPFEDQTVEDGFFMDCGLTYEGDPINEVTNLPDFFDGQEIAILADGVVMPRQTVSGNRFALPNDQTASKIHFGFPFRAHGKTLQIVDGRPDGTSMGERKHVQQIGMDVIRTADLQVSQSEPDEAMETGEFEDLTPMEGDELVSNSVRLQTGLLSVSQDGWSDTGSFHFWSDKPLPCRIRAIKTTVDL</sequence>
<dbReference type="OrthoDB" id="5438497at2"/>
<dbReference type="Proteomes" id="UP000199236">
    <property type="component" value="Unassembled WGS sequence"/>
</dbReference>
<name>A0A1I5E2Z5_9HYPH</name>